<sequence length="58" mass="6281">MLALLFLLRGHAIAGLVAKIVFAFLLVLLFQVAPLIAAAVCVLAIIWAVRHSVQSLRE</sequence>
<evidence type="ECO:0000313" key="2">
    <source>
        <dbReference type="EMBL" id="MCB5196866.1"/>
    </source>
</evidence>
<protein>
    <submittedName>
        <fullName evidence="2">Uncharacterized protein</fullName>
    </submittedName>
</protein>
<dbReference type="Proteomes" id="UP001198034">
    <property type="component" value="Unassembled WGS sequence"/>
</dbReference>
<feature type="transmembrane region" description="Helical" evidence="1">
    <location>
        <begin position="22"/>
        <end position="49"/>
    </location>
</feature>
<keyword evidence="1" id="KW-1133">Transmembrane helix</keyword>
<accession>A0ABS8BN00</accession>
<dbReference type="RefSeq" id="WP_226764607.1">
    <property type="nucleotide sequence ID" value="NZ_JAJAWG010000007.1"/>
</dbReference>
<proteinExistence type="predicted"/>
<dbReference type="EMBL" id="JAJAWG010000007">
    <property type="protein sequence ID" value="MCB5196866.1"/>
    <property type="molecule type" value="Genomic_DNA"/>
</dbReference>
<evidence type="ECO:0000256" key="1">
    <source>
        <dbReference type="SAM" id="Phobius"/>
    </source>
</evidence>
<organism evidence="2 3">
    <name type="scientific">Deefgea salmonis</name>
    <dbReference type="NCBI Taxonomy" id="2875502"/>
    <lineage>
        <taxon>Bacteria</taxon>
        <taxon>Pseudomonadati</taxon>
        <taxon>Pseudomonadota</taxon>
        <taxon>Betaproteobacteria</taxon>
        <taxon>Neisseriales</taxon>
        <taxon>Chitinibacteraceae</taxon>
        <taxon>Deefgea</taxon>
    </lineage>
</organism>
<evidence type="ECO:0000313" key="3">
    <source>
        <dbReference type="Proteomes" id="UP001198034"/>
    </source>
</evidence>
<keyword evidence="1" id="KW-0472">Membrane</keyword>
<name>A0ABS8BN00_9NEIS</name>
<keyword evidence="3" id="KW-1185">Reference proteome</keyword>
<keyword evidence="1" id="KW-0812">Transmembrane</keyword>
<gene>
    <name evidence="2" type="ORF">LG219_11360</name>
</gene>
<comment type="caution">
    <text evidence="2">The sequence shown here is derived from an EMBL/GenBank/DDBJ whole genome shotgun (WGS) entry which is preliminary data.</text>
</comment>
<reference evidence="2 3" key="1">
    <citation type="submission" date="2021-10" db="EMBL/GenBank/DDBJ databases">
        <authorList>
            <person name="Chen M."/>
        </authorList>
    </citation>
    <scope>NUCLEOTIDE SEQUENCE [LARGE SCALE GENOMIC DNA]</scope>
    <source>
        <strain evidence="2 3">H3-26</strain>
    </source>
</reference>